<evidence type="ECO:0000256" key="2">
    <source>
        <dbReference type="ARBA" id="ARBA00022723"/>
    </source>
</evidence>
<dbReference type="Proteomes" id="UP000745859">
    <property type="component" value="Unassembled WGS sequence"/>
</dbReference>
<dbReference type="PIRSF" id="PIRSF028099">
    <property type="entry name" value="DUF1111"/>
    <property type="match status" value="1"/>
</dbReference>
<keyword evidence="2 4" id="KW-0479">Metal-binding</keyword>
<evidence type="ECO:0000313" key="7">
    <source>
        <dbReference type="Proteomes" id="UP000745859"/>
    </source>
</evidence>
<evidence type="ECO:0000256" key="4">
    <source>
        <dbReference type="PROSITE-ProRule" id="PRU00433"/>
    </source>
</evidence>
<organism evidence="6 7">
    <name type="scientific">Wenyingzhuangia heitensis</name>
    <dbReference type="NCBI Taxonomy" id="1487859"/>
    <lineage>
        <taxon>Bacteria</taxon>
        <taxon>Pseudomonadati</taxon>
        <taxon>Bacteroidota</taxon>
        <taxon>Flavobacteriia</taxon>
        <taxon>Flavobacteriales</taxon>
        <taxon>Flavobacteriaceae</taxon>
        <taxon>Wenyingzhuangia</taxon>
    </lineage>
</organism>
<keyword evidence="7" id="KW-1185">Reference proteome</keyword>
<dbReference type="Gene3D" id="1.10.760.10">
    <property type="entry name" value="Cytochrome c-like domain"/>
    <property type="match status" value="1"/>
</dbReference>
<dbReference type="InterPro" id="IPR036909">
    <property type="entry name" value="Cyt_c-like_dom_sf"/>
</dbReference>
<comment type="caution">
    <text evidence="6">The sequence shown here is derived from an EMBL/GenBank/DDBJ whole genome shotgun (WGS) entry which is preliminary data.</text>
</comment>
<name>A0ABX0UC26_9FLAO</name>
<dbReference type="RefSeq" id="WP_167190367.1">
    <property type="nucleotide sequence ID" value="NZ_JAASQL010000006.1"/>
</dbReference>
<protein>
    <submittedName>
        <fullName evidence="6">CxxC motif-containing protein (DUF1111 family)</fullName>
    </submittedName>
</protein>
<dbReference type="PANTHER" id="PTHR30600">
    <property type="entry name" value="CYTOCHROME C PEROXIDASE-RELATED"/>
    <property type="match status" value="1"/>
</dbReference>
<gene>
    <name evidence="6" type="ORF">FHR24_002859</name>
</gene>
<feature type="domain" description="Cytochrome c" evidence="5">
    <location>
        <begin position="340"/>
        <end position="472"/>
    </location>
</feature>
<dbReference type="PROSITE" id="PS51007">
    <property type="entry name" value="CYTC"/>
    <property type="match status" value="1"/>
</dbReference>
<dbReference type="InterPro" id="IPR010538">
    <property type="entry name" value="DHOR"/>
</dbReference>
<dbReference type="EMBL" id="JAASQL010000006">
    <property type="protein sequence ID" value="NIJ46372.1"/>
    <property type="molecule type" value="Genomic_DNA"/>
</dbReference>
<evidence type="ECO:0000313" key="6">
    <source>
        <dbReference type="EMBL" id="NIJ46372.1"/>
    </source>
</evidence>
<dbReference type="InterPro" id="IPR051395">
    <property type="entry name" value="Cytochrome_c_Peroxidase/MauG"/>
</dbReference>
<accession>A0ABX0UC26</accession>
<dbReference type="InterPro" id="IPR009056">
    <property type="entry name" value="Cyt_c-like_dom"/>
</dbReference>
<dbReference type="SUPFAM" id="SSF46626">
    <property type="entry name" value="Cytochrome c"/>
    <property type="match status" value="1"/>
</dbReference>
<evidence type="ECO:0000259" key="5">
    <source>
        <dbReference type="PROSITE" id="PS51007"/>
    </source>
</evidence>
<keyword evidence="3 4" id="KW-0408">Iron</keyword>
<reference evidence="6 7" key="1">
    <citation type="submission" date="2020-03" db="EMBL/GenBank/DDBJ databases">
        <title>Genomic Encyclopedia of Type Strains, Phase IV (KMG-IV): sequencing the most valuable type-strain genomes for metagenomic binning, comparative biology and taxonomic classification.</title>
        <authorList>
            <person name="Goeker M."/>
        </authorList>
    </citation>
    <scope>NUCLEOTIDE SEQUENCE [LARGE SCALE GENOMIC DNA]</scope>
    <source>
        <strain evidence="6 7">DSM 101599</strain>
    </source>
</reference>
<evidence type="ECO:0000256" key="1">
    <source>
        <dbReference type="ARBA" id="ARBA00022617"/>
    </source>
</evidence>
<dbReference type="Pfam" id="PF06537">
    <property type="entry name" value="DHOR"/>
    <property type="match status" value="1"/>
</dbReference>
<sequence length="472" mass="51753">MNKFLKLLISILLIGCTADTDSIANKNEYVEKYYEQGEENLVSELSVEAFTADKAFGRAIPDLTELELSFFGVGNAMFDQSWVSAPATTTSRDGLGPLFNARACSACHLRDGRGKPMLENAASSNGFLIRLSAGNSLTEGPIAFPNYGDQLQDNSNLSFDNEGTINVAFETSKGTYTDGSSYELRKPIYTITNSNYGAISGTEQSPRVGQQVIGLGFVDALSEESILANADENDSDGDGISGKANYVWNVKELKLTIGKFGWKANQPTLAQQIAGAFNGDMGLTSSIFPNENCPHGMDCSELSNGNNEGETVEVPDTQFDRILTYQAALSVPVRRNFKDENVLRGKQLFTDLSCIKCHVNNFTTSKSPTLSQLNGIQIKPYSDFLLHDMGDDLADNRGDFLANGNEWRTQPLWGLGLIELVNNHTFLLHDGRARNIEEAILWHGGEAEQSKQKFINLESSKREQLLAFLNSL</sequence>
<dbReference type="PANTHER" id="PTHR30600:SF4">
    <property type="entry name" value="CYTOCHROME C DOMAIN-CONTAINING PROTEIN"/>
    <property type="match status" value="1"/>
</dbReference>
<evidence type="ECO:0000256" key="3">
    <source>
        <dbReference type="ARBA" id="ARBA00023004"/>
    </source>
</evidence>
<proteinExistence type="predicted"/>
<keyword evidence="1 4" id="KW-0349">Heme</keyword>